<feature type="transmembrane region" description="Helical" evidence="8">
    <location>
        <begin position="293"/>
        <end position="314"/>
    </location>
</feature>
<feature type="transmembrane region" description="Helical" evidence="8">
    <location>
        <begin position="237"/>
        <end position="254"/>
    </location>
</feature>
<dbReference type="Pfam" id="PF00487">
    <property type="entry name" value="FA_desaturase"/>
    <property type="match status" value="1"/>
</dbReference>
<evidence type="ECO:0000256" key="4">
    <source>
        <dbReference type="ARBA" id="ARBA00022989"/>
    </source>
</evidence>
<dbReference type="AlphaFoldDB" id="A0A7G2CUS9"/>
<dbReference type="InterPro" id="IPR005804">
    <property type="entry name" value="FA_desaturase_dom"/>
</dbReference>
<proteinExistence type="inferred from homology"/>
<evidence type="ECO:0000313" key="10">
    <source>
        <dbReference type="EMBL" id="CAD2222042.1"/>
    </source>
</evidence>
<keyword evidence="3 8" id="KW-0812">Transmembrane</keyword>
<keyword evidence="6" id="KW-0443">Lipid metabolism</keyword>
<reference evidence="10 11" key="1">
    <citation type="submission" date="2020-08" db="EMBL/GenBank/DDBJ databases">
        <authorList>
            <person name="Newling K."/>
            <person name="Davey J."/>
            <person name="Forrester S."/>
        </authorList>
    </citation>
    <scope>NUCLEOTIDE SEQUENCE [LARGE SCALE GENOMIC DNA]</scope>
    <source>
        <strain evidence="11">Crithidia deanei Carvalho (ATCC PRA-265)</strain>
    </source>
</reference>
<evidence type="ECO:0000256" key="8">
    <source>
        <dbReference type="SAM" id="Phobius"/>
    </source>
</evidence>
<dbReference type="CDD" id="cd03506">
    <property type="entry name" value="Delta6-FADS-like"/>
    <property type="match status" value="1"/>
</dbReference>
<dbReference type="Proteomes" id="UP000515908">
    <property type="component" value="Chromosome 24"/>
</dbReference>
<evidence type="ECO:0000256" key="5">
    <source>
        <dbReference type="ARBA" id="ARBA00023002"/>
    </source>
</evidence>
<accession>A0A7G2CUS9</accession>
<evidence type="ECO:0000313" key="11">
    <source>
        <dbReference type="Proteomes" id="UP000515908"/>
    </source>
</evidence>
<evidence type="ECO:0000256" key="7">
    <source>
        <dbReference type="ARBA" id="ARBA00023136"/>
    </source>
</evidence>
<dbReference type="OrthoDB" id="260091at2759"/>
<organism evidence="10 11">
    <name type="scientific">Angomonas deanei</name>
    <dbReference type="NCBI Taxonomy" id="59799"/>
    <lineage>
        <taxon>Eukaryota</taxon>
        <taxon>Discoba</taxon>
        <taxon>Euglenozoa</taxon>
        <taxon>Kinetoplastea</taxon>
        <taxon>Metakinetoplastina</taxon>
        <taxon>Trypanosomatida</taxon>
        <taxon>Trypanosomatidae</taxon>
        <taxon>Strigomonadinae</taxon>
        <taxon>Angomonas</taxon>
    </lineage>
</organism>
<dbReference type="PANTHER" id="PTHR19353">
    <property type="entry name" value="FATTY ACID DESATURASE 2"/>
    <property type="match status" value="1"/>
</dbReference>
<sequence>MASSTTLQQPHELYIDGVLYDCSKLKHPGGSVYKYFLGSGDATQIFEEFHIKLPSAKKYLASLPSRPAPVDHSVAPAEQKRLAKLSEDFKELRDACIREGLYDANWPHIIYRFADIFLMHFIGLWLLFNVRFLWPVALICLGVAEGRCGWWMHEAGHYSCTGIKAVDLKIQEILYGFGCGMSGAWWRVNHNKHHATPQKEGHDVDLETLPLVAFNKIIAKKGKNHPIIRRWISVQRYLFAPLTCSLVALFWQLYLHPRHIIRTKRYTEAISIAARWVAVAIICYQLDVTFWQGLFGVLFAQAFGAAYIFVSFSLNHTHLPVLPKNEHAHFVEYAAIYTMDVAPTWFVNWFMGYLNYQIEHHLFPCMPQYRFVELAPRVKKMFEDNGLTYDSRPYMSILKVTFDNLGNVGEFIGTV</sequence>
<gene>
    <name evidence="10" type="ORF">ADEAN_000958100</name>
</gene>
<evidence type="ECO:0000256" key="3">
    <source>
        <dbReference type="ARBA" id="ARBA00022692"/>
    </source>
</evidence>
<keyword evidence="11" id="KW-1185">Reference proteome</keyword>
<protein>
    <submittedName>
        <fullName evidence="10">Fatty acid desaturase, putative</fullName>
    </submittedName>
</protein>
<keyword evidence="7 8" id="KW-0472">Membrane</keyword>
<dbReference type="SUPFAM" id="SSF55856">
    <property type="entry name" value="Cytochrome b5-like heme/steroid binding domain"/>
    <property type="match status" value="1"/>
</dbReference>
<comment type="subcellular location">
    <subcellularLocation>
        <location evidence="1">Membrane</location>
        <topology evidence="1">Multi-pass membrane protein</topology>
    </subcellularLocation>
</comment>
<dbReference type="VEuPathDB" id="TriTrypDB:ADEAN_000958100"/>
<feature type="transmembrane region" description="Helical" evidence="8">
    <location>
        <begin position="266"/>
        <end position="286"/>
    </location>
</feature>
<keyword evidence="5" id="KW-0560">Oxidoreductase</keyword>
<dbReference type="GO" id="GO:0016717">
    <property type="term" value="F:oxidoreductase activity, acting on paired donors, with oxidation of a pair of donors resulting in the reduction of molecular oxygen to two molecules of water"/>
    <property type="evidence" value="ECO:0007669"/>
    <property type="project" value="TreeGrafter"/>
</dbReference>
<dbReference type="GO" id="GO:0006629">
    <property type="term" value="P:lipid metabolic process"/>
    <property type="evidence" value="ECO:0007669"/>
    <property type="project" value="UniProtKB-KW"/>
</dbReference>
<dbReference type="GO" id="GO:0016020">
    <property type="term" value="C:membrane"/>
    <property type="evidence" value="ECO:0007669"/>
    <property type="project" value="UniProtKB-SubCell"/>
</dbReference>
<evidence type="ECO:0000259" key="9">
    <source>
        <dbReference type="Pfam" id="PF00487"/>
    </source>
</evidence>
<keyword evidence="4 8" id="KW-1133">Transmembrane helix</keyword>
<name>A0A7G2CUS9_9TRYP</name>
<dbReference type="PANTHER" id="PTHR19353:SF88">
    <property type="entry name" value="DELTA(5) FATTY ACID DESATURASE FAT-4"/>
    <property type="match status" value="1"/>
</dbReference>
<dbReference type="EMBL" id="LR877168">
    <property type="protein sequence ID" value="CAD2222042.1"/>
    <property type="molecule type" value="Genomic_DNA"/>
</dbReference>
<evidence type="ECO:0000256" key="1">
    <source>
        <dbReference type="ARBA" id="ARBA00004141"/>
    </source>
</evidence>
<dbReference type="PIRSF" id="PIRSF015921">
    <property type="entry name" value="FA_sphinglp_des"/>
    <property type="match status" value="1"/>
</dbReference>
<dbReference type="InterPro" id="IPR012171">
    <property type="entry name" value="Fatty_acid_desaturase"/>
</dbReference>
<evidence type="ECO:0000256" key="2">
    <source>
        <dbReference type="ARBA" id="ARBA00009295"/>
    </source>
</evidence>
<dbReference type="InterPro" id="IPR036400">
    <property type="entry name" value="Cyt_B5-like_heme/steroid_sf"/>
</dbReference>
<feature type="transmembrane region" description="Helical" evidence="8">
    <location>
        <begin position="334"/>
        <end position="356"/>
    </location>
</feature>
<comment type="similarity">
    <text evidence="2">Belongs to the fatty acid desaturase type 1 family.</text>
</comment>
<feature type="domain" description="Fatty acid desaturase" evidence="9">
    <location>
        <begin position="134"/>
        <end position="392"/>
    </location>
</feature>
<evidence type="ECO:0000256" key="6">
    <source>
        <dbReference type="ARBA" id="ARBA00023098"/>
    </source>
</evidence>